<name>A0ABN9ERR6_9NEOB</name>
<evidence type="ECO:0000313" key="2">
    <source>
        <dbReference type="Proteomes" id="UP001162483"/>
    </source>
</evidence>
<dbReference type="EMBL" id="CATNWA010015857">
    <property type="protein sequence ID" value="CAI9587534.1"/>
    <property type="molecule type" value="Genomic_DNA"/>
</dbReference>
<reference evidence="1" key="1">
    <citation type="submission" date="2023-05" db="EMBL/GenBank/DDBJ databases">
        <authorList>
            <person name="Stuckert A."/>
        </authorList>
    </citation>
    <scope>NUCLEOTIDE SEQUENCE</scope>
</reference>
<comment type="caution">
    <text evidence="1">The sequence shown here is derived from an EMBL/GenBank/DDBJ whole genome shotgun (WGS) entry which is preliminary data.</text>
</comment>
<proteinExistence type="predicted"/>
<gene>
    <name evidence="1" type="ORF">SPARVUS_LOCUS10578798</name>
</gene>
<organism evidence="1 2">
    <name type="scientific">Staurois parvus</name>
    <dbReference type="NCBI Taxonomy" id="386267"/>
    <lineage>
        <taxon>Eukaryota</taxon>
        <taxon>Metazoa</taxon>
        <taxon>Chordata</taxon>
        <taxon>Craniata</taxon>
        <taxon>Vertebrata</taxon>
        <taxon>Euteleostomi</taxon>
        <taxon>Amphibia</taxon>
        <taxon>Batrachia</taxon>
        <taxon>Anura</taxon>
        <taxon>Neobatrachia</taxon>
        <taxon>Ranoidea</taxon>
        <taxon>Ranidae</taxon>
        <taxon>Staurois</taxon>
    </lineage>
</organism>
<dbReference type="Proteomes" id="UP001162483">
    <property type="component" value="Unassembled WGS sequence"/>
</dbReference>
<protein>
    <submittedName>
        <fullName evidence="1">Uncharacterized protein</fullName>
    </submittedName>
</protein>
<accession>A0ABN9ERR6</accession>
<evidence type="ECO:0000313" key="1">
    <source>
        <dbReference type="EMBL" id="CAI9587534.1"/>
    </source>
</evidence>
<feature type="non-terminal residue" evidence="1">
    <location>
        <position position="1"/>
    </location>
</feature>
<keyword evidence="2" id="KW-1185">Reference proteome</keyword>
<sequence>SAHAHCFSWLYSTAIQSSVITVKHKHTQHTVNPLITPMSIPSCPAPLVQWQCYFFSSDHCTGVTEDVSDTKLVPPSVRMPAAVLL</sequence>